<proteinExistence type="predicted"/>
<name>A0A1B6NYH0_9ZZZZ</name>
<accession>A0A1B6NYH0</accession>
<organism evidence="1">
    <name type="scientific">marine sediment metagenome</name>
    <dbReference type="NCBI Taxonomy" id="412755"/>
    <lineage>
        <taxon>unclassified sequences</taxon>
        <taxon>metagenomes</taxon>
        <taxon>ecological metagenomes</taxon>
    </lineage>
</organism>
<protein>
    <submittedName>
        <fullName evidence="1">Uncharacterized protein</fullName>
    </submittedName>
</protein>
<sequence>MVFYLNCNRNSPYLFLTKLGSQLHIISLRICDDTIMGAS</sequence>
<gene>
    <name evidence="1" type="ORF">MGSAQ_000047</name>
</gene>
<dbReference type="AlphaFoldDB" id="A0A1B6NYH0"/>
<dbReference type="EMBL" id="AYSL01000003">
    <property type="protein sequence ID" value="KTF08453.1"/>
    <property type="molecule type" value="Genomic_DNA"/>
</dbReference>
<reference evidence="1" key="1">
    <citation type="submission" date="2013-11" db="EMBL/GenBank/DDBJ databases">
        <title>Microbial diversity, functional groups and degradation webs in Northern and Southern Mediterranean and Red Sea marine crude oil polluted sites.</title>
        <authorList>
            <person name="Daffonchio D."/>
            <person name="Mapelli F."/>
            <person name="Ferrer M."/>
            <person name="Richter M."/>
            <person name="Cherif A."/>
            <person name="Malkawi H.I."/>
            <person name="Yakimov M.M."/>
            <person name="Abdel-Fattah Y.R."/>
            <person name="Blaghen M."/>
            <person name="Golyshin P.N."/>
            <person name="Kalogerakis N."/>
            <person name="Boon N."/>
            <person name="Magagnini M."/>
            <person name="Fava F."/>
        </authorList>
    </citation>
    <scope>NUCLEOTIDE SEQUENCE</scope>
</reference>
<evidence type="ECO:0000313" key="1">
    <source>
        <dbReference type="EMBL" id="KTF08453.1"/>
    </source>
</evidence>
<comment type="caution">
    <text evidence="1">The sequence shown here is derived from an EMBL/GenBank/DDBJ whole genome shotgun (WGS) entry which is preliminary data.</text>
</comment>